<accession>A0A917A1Y4</accession>
<evidence type="ECO:0000313" key="3">
    <source>
        <dbReference type="Proteomes" id="UP000635071"/>
    </source>
</evidence>
<comment type="caution">
    <text evidence="2">The sequence shown here is derived from an EMBL/GenBank/DDBJ whole genome shotgun (WGS) entry which is preliminary data.</text>
</comment>
<dbReference type="RefSeq" id="WP_188764231.1">
    <property type="nucleotide sequence ID" value="NZ_BMJM01000016.1"/>
</dbReference>
<organism evidence="2 3">
    <name type="scientific">Sandarakinorhabdus glacialis</name>
    <dbReference type="NCBI Taxonomy" id="1614636"/>
    <lineage>
        <taxon>Bacteria</taxon>
        <taxon>Pseudomonadati</taxon>
        <taxon>Pseudomonadota</taxon>
        <taxon>Alphaproteobacteria</taxon>
        <taxon>Sphingomonadales</taxon>
        <taxon>Sphingosinicellaceae</taxon>
        <taxon>Sandarakinorhabdus</taxon>
    </lineage>
</organism>
<evidence type="ECO:0000313" key="2">
    <source>
        <dbReference type="EMBL" id="GGE21542.1"/>
    </source>
</evidence>
<proteinExistence type="predicted"/>
<dbReference type="EMBL" id="BMJM01000016">
    <property type="protein sequence ID" value="GGE21542.1"/>
    <property type="molecule type" value="Genomic_DNA"/>
</dbReference>
<reference evidence="2" key="2">
    <citation type="submission" date="2020-09" db="EMBL/GenBank/DDBJ databases">
        <authorList>
            <person name="Sun Q."/>
            <person name="Zhou Y."/>
        </authorList>
    </citation>
    <scope>NUCLEOTIDE SEQUENCE</scope>
    <source>
        <strain evidence="2">CGMCC 1.15519</strain>
    </source>
</reference>
<protein>
    <submittedName>
        <fullName evidence="2">Uncharacterized protein</fullName>
    </submittedName>
</protein>
<reference evidence="2" key="1">
    <citation type="journal article" date="2014" name="Int. J. Syst. Evol. Microbiol.">
        <title>Complete genome sequence of Corynebacterium casei LMG S-19264T (=DSM 44701T), isolated from a smear-ripened cheese.</title>
        <authorList>
            <consortium name="US DOE Joint Genome Institute (JGI-PGF)"/>
            <person name="Walter F."/>
            <person name="Albersmeier A."/>
            <person name="Kalinowski J."/>
            <person name="Ruckert C."/>
        </authorList>
    </citation>
    <scope>NUCLEOTIDE SEQUENCE</scope>
    <source>
        <strain evidence="2">CGMCC 1.15519</strain>
    </source>
</reference>
<gene>
    <name evidence="2" type="ORF">GCM10011529_30240</name>
</gene>
<dbReference type="AlphaFoldDB" id="A0A917A1Y4"/>
<sequence length="362" mass="38029">MARKTTTTTSPTPPATAREALHDILRTWDPAAGATGFEGLVADALAGFTGYTFRLAKSGSQFGRDAATTAGRFAIAMEAKRYTASVPLQELVGKSTLAAFALTDGIDLWVLAATVEVGEATERQLEQILEKGGISLLTLDWAAAGLPPLAVLLAAVPEHVNEFAKIHLNPSKHAALAAGLADIAADPGFGASLDEIRNKLSPALLGLDAFRHRNADWAEATLGSRRLAQRQFSQFLVPLEDSSLTANRPELRCAIGEAVNRARADAEGDTLVLVAGGEGSGKTWAVTNWWLSADPRPILLLSIGGSRNSSRRSSNRLRCSHASPRTSPDRATPTPSRAGAGGSSGGRRAGARGMASCWWSTA</sequence>
<feature type="compositionally biased region" description="Gly residues" evidence="1">
    <location>
        <begin position="339"/>
        <end position="348"/>
    </location>
</feature>
<evidence type="ECO:0000256" key="1">
    <source>
        <dbReference type="SAM" id="MobiDB-lite"/>
    </source>
</evidence>
<name>A0A917A1Y4_9SPHN</name>
<feature type="compositionally biased region" description="Basic residues" evidence="1">
    <location>
        <begin position="309"/>
        <end position="319"/>
    </location>
</feature>
<dbReference type="Proteomes" id="UP000635071">
    <property type="component" value="Unassembled WGS sequence"/>
</dbReference>
<keyword evidence="3" id="KW-1185">Reference proteome</keyword>
<feature type="region of interest" description="Disordered" evidence="1">
    <location>
        <begin position="304"/>
        <end position="352"/>
    </location>
</feature>